<dbReference type="EMBL" id="JADGJW010000363">
    <property type="protein sequence ID" value="KAJ3218828.1"/>
    <property type="molecule type" value="Genomic_DNA"/>
</dbReference>
<dbReference type="GO" id="GO:0016020">
    <property type="term" value="C:membrane"/>
    <property type="evidence" value="ECO:0007669"/>
    <property type="project" value="UniProtKB-SubCell"/>
</dbReference>
<evidence type="ECO:0000256" key="2">
    <source>
        <dbReference type="ARBA" id="ARBA00007015"/>
    </source>
</evidence>
<keyword evidence="9" id="KW-1185">Reference proteome</keyword>
<feature type="transmembrane region" description="Helical" evidence="7">
    <location>
        <begin position="89"/>
        <end position="120"/>
    </location>
</feature>
<dbReference type="PANTHER" id="PTHR31585">
    <property type="entry name" value="FOLATE-BIOPTERIN TRANSPORTER 1, CHLOROPLASTIC"/>
    <property type="match status" value="1"/>
</dbReference>
<keyword evidence="3" id="KW-0813">Transport</keyword>
<organism evidence="8 9">
    <name type="scientific">Clydaea vesicula</name>
    <dbReference type="NCBI Taxonomy" id="447962"/>
    <lineage>
        <taxon>Eukaryota</taxon>
        <taxon>Fungi</taxon>
        <taxon>Fungi incertae sedis</taxon>
        <taxon>Chytridiomycota</taxon>
        <taxon>Chytridiomycota incertae sedis</taxon>
        <taxon>Chytridiomycetes</taxon>
        <taxon>Lobulomycetales</taxon>
        <taxon>Lobulomycetaceae</taxon>
        <taxon>Clydaea</taxon>
    </lineage>
</organism>
<evidence type="ECO:0000256" key="4">
    <source>
        <dbReference type="ARBA" id="ARBA00022692"/>
    </source>
</evidence>
<evidence type="ECO:0000256" key="1">
    <source>
        <dbReference type="ARBA" id="ARBA00004141"/>
    </source>
</evidence>
<dbReference type="InterPro" id="IPR039309">
    <property type="entry name" value="BT1"/>
</dbReference>
<evidence type="ECO:0000256" key="7">
    <source>
        <dbReference type="SAM" id="Phobius"/>
    </source>
</evidence>
<dbReference type="Pfam" id="PF03092">
    <property type="entry name" value="BT1"/>
    <property type="match status" value="1"/>
</dbReference>
<keyword evidence="6 7" id="KW-0472">Membrane</keyword>
<protein>
    <submittedName>
        <fullName evidence="8">Uncharacterized protein</fullName>
    </submittedName>
</protein>
<evidence type="ECO:0000256" key="3">
    <source>
        <dbReference type="ARBA" id="ARBA00022448"/>
    </source>
</evidence>
<keyword evidence="4 7" id="KW-0812">Transmembrane</keyword>
<dbReference type="AlphaFoldDB" id="A0AAD5TZN2"/>
<evidence type="ECO:0000256" key="5">
    <source>
        <dbReference type="ARBA" id="ARBA00022989"/>
    </source>
</evidence>
<accession>A0AAD5TZN2</accession>
<gene>
    <name evidence="8" type="ORF">HK099_004918</name>
</gene>
<evidence type="ECO:0000313" key="9">
    <source>
        <dbReference type="Proteomes" id="UP001211065"/>
    </source>
</evidence>
<evidence type="ECO:0000313" key="8">
    <source>
        <dbReference type="EMBL" id="KAJ3218828.1"/>
    </source>
</evidence>
<sequence>MVYGLIFDNFPIFKKHDKPYMILSVVISTLGFLGLRFEFFSDTPASTALCFWLALMGMAMSDVIADSMVVKQARDAGLDGGANLQTFCWIMSSVGSIIGALLGGLYTFTGIINLVASFFFQEMKGDVTWSMSRVNEQIIKLLRAILLNKTVLVPMLWIILSAAAVPDVSSAMNFWKMMSLSNTGGSLSAFWGGHLMNALHIVKLPVDNNNTSALLMEEEYDFSQLPTALWIRVVGMIIPAFLALIMLPNTNVMEAYEEKNNAEFVELRNILFSEDLDNDSTLFDVKTSLEIIDEFDEIPLLSCKRQAF</sequence>
<comment type="subcellular location">
    <subcellularLocation>
        <location evidence="1">Membrane</location>
        <topology evidence="1">Multi-pass membrane protein</topology>
    </subcellularLocation>
</comment>
<dbReference type="SUPFAM" id="SSF103473">
    <property type="entry name" value="MFS general substrate transporter"/>
    <property type="match status" value="1"/>
</dbReference>
<comment type="caution">
    <text evidence="8">The sequence shown here is derived from an EMBL/GenBank/DDBJ whole genome shotgun (WGS) entry which is preliminary data.</text>
</comment>
<feature type="transmembrane region" description="Helical" evidence="7">
    <location>
        <begin position="229"/>
        <end position="247"/>
    </location>
</feature>
<name>A0AAD5TZN2_9FUNG</name>
<comment type="similarity">
    <text evidence="2">Belongs to the major facilitator superfamily. Folate-biopterin transporter (TC 2.A.71) family.</text>
</comment>
<feature type="transmembrane region" description="Helical" evidence="7">
    <location>
        <begin position="141"/>
        <end position="165"/>
    </location>
</feature>
<keyword evidence="5 7" id="KW-1133">Transmembrane helix</keyword>
<feature type="transmembrane region" description="Helical" evidence="7">
    <location>
        <begin position="49"/>
        <end position="69"/>
    </location>
</feature>
<reference evidence="8" key="1">
    <citation type="submission" date="2020-05" db="EMBL/GenBank/DDBJ databases">
        <title>Phylogenomic resolution of chytrid fungi.</title>
        <authorList>
            <person name="Stajich J.E."/>
            <person name="Amses K."/>
            <person name="Simmons R."/>
            <person name="Seto K."/>
            <person name="Myers J."/>
            <person name="Bonds A."/>
            <person name="Quandt C.A."/>
            <person name="Barry K."/>
            <person name="Liu P."/>
            <person name="Grigoriev I."/>
            <person name="Longcore J.E."/>
            <person name="James T.Y."/>
        </authorList>
    </citation>
    <scope>NUCLEOTIDE SEQUENCE</scope>
    <source>
        <strain evidence="8">JEL0476</strain>
    </source>
</reference>
<dbReference type="Proteomes" id="UP001211065">
    <property type="component" value="Unassembled WGS sequence"/>
</dbReference>
<proteinExistence type="inferred from homology"/>
<dbReference type="PANTHER" id="PTHR31585:SF6">
    <property type="entry name" value="FOLATE-BIOPTERIN TRANSPORTER 2-RELATED"/>
    <property type="match status" value="1"/>
</dbReference>
<dbReference type="InterPro" id="IPR036259">
    <property type="entry name" value="MFS_trans_sf"/>
</dbReference>
<evidence type="ECO:0000256" key="6">
    <source>
        <dbReference type="ARBA" id="ARBA00023136"/>
    </source>
</evidence>
<feature type="transmembrane region" description="Helical" evidence="7">
    <location>
        <begin position="20"/>
        <end position="37"/>
    </location>
</feature>